<keyword evidence="3" id="KW-1185">Reference proteome</keyword>
<feature type="domain" description="VWFA" evidence="1">
    <location>
        <begin position="190"/>
        <end position="288"/>
    </location>
</feature>
<dbReference type="AlphaFoldDB" id="A0A327R9Q5"/>
<accession>A0A327R9Q5</accession>
<sequence>MAINKRKGFRFSNYEAPEQTPFEKLFDIFKELITHTSGDVDEALDWLRELDKEYELTDENYTIDDFIEDLKAKGFLREEPKEGDSDGSGGQKADLSITAKMERIIRQAALNQIFGKIKRSGSGNHKTGLSGRGDEHMGEFREYRFGDSLERISMTESLKNAQINHGIGNFHLSEEDLVVEDTQFKAQMSTVLMIDISHSMILYGEDRITPAKKVAMALAELITTRYPKDTLEILVFGNDAWPIPIKDLPYLKVGPYHTNTVAGLQLAMDMLRRKRNTNKQIFMITDGKPSCIRLADGTYYKNSVGLDDYIVEKCYNMARQARKLHIPITTFMIAKDPYLTQFVRHFTEANKGKAFFTGLKGLGEMIFEDYEQNRRKRLKG</sequence>
<dbReference type="RefSeq" id="WP_111623422.1">
    <property type="nucleotide sequence ID" value="NZ_QLLN01000003.1"/>
</dbReference>
<dbReference type="Pfam" id="PF13519">
    <property type="entry name" value="VWA_2"/>
    <property type="match status" value="1"/>
</dbReference>
<organism evidence="2 3">
    <name type="scientific">Arenibacter echinorum</name>
    <dbReference type="NCBI Taxonomy" id="440515"/>
    <lineage>
        <taxon>Bacteria</taxon>
        <taxon>Pseudomonadati</taxon>
        <taxon>Bacteroidota</taxon>
        <taxon>Flavobacteriia</taxon>
        <taxon>Flavobacteriales</taxon>
        <taxon>Flavobacteriaceae</taxon>
        <taxon>Arenibacter</taxon>
    </lineage>
</organism>
<evidence type="ECO:0000259" key="1">
    <source>
        <dbReference type="Pfam" id="PF13519"/>
    </source>
</evidence>
<protein>
    <recommendedName>
        <fullName evidence="1">VWFA domain-containing protein</fullName>
    </recommendedName>
</protein>
<dbReference type="SUPFAM" id="SSF53300">
    <property type="entry name" value="vWA-like"/>
    <property type="match status" value="1"/>
</dbReference>
<dbReference type="OrthoDB" id="9766740at2"/>
<dbReference type="InterPro" id="IPR002035">
    <property type="entry name" value="VWF_A"/>
</dbReference>
<dbReference type="Proteomes" id="UP000249696">
    <property type="component" value="Unassembled WGS sequence"/>
</dbReference>
<proteinExistence type="predicted"/>
<dbReference type="Gene3D" id="3.40.50.410">
    <property type="entry name" value="von Willebrand factor, type A domain"/>
    <property type="match status" value="1"/>
</dbReference>
<dbReference type="InterPro" id="IPR036465">
    <property type="entry name" value="vWFA_dom_sf"/>
</dbReference>
<gene>
    <name evidence="2" type="ORF">LV92_01938</name>
</gene>
<evidence type="ECO:0000313" key="2">
    <source>
        <dbReference type="EMBL" id="RAJ12702.1"/>
    </source>
</evidence>
<evidence type="ECO:0000313" key="3">
    <source>
        <dbReference type="Proteomes" id="UP000249696"/>
    </source>
</evidence>
<dbReference type="EMBL" id="QLLN01000003">
    <property type="protein sequence ID" value="RAJ12702.1"/>
    <property type="molecule type" value="Genomic_DNA"/>
</dbReference>
<comment type="caution">
    <text evidence="2">The sequence shown here is derived from an EMBL/GenBank/DDBJ whole genome shotgun (WGS) entry which is preliminary data.</text>
</comment>
<name>A0A327R9Q5_9FLAO</name>
<dbReference type="CDD" id="cd00198">
    <property type="entry name" value="vWFA"/>
    <property type="match status" value="1"/>
</dbReference>
<reference evidence="2 3" key="1">
    <citation type="submission" date="2018-06" db="EMBL/GenBank/DDBJ databases">
        <title>Genomic Encyclopedia of Archaeal and Bacterial Type Strains, Phase II (KMG-II): from individual species to whole genera.</title>
        <authorList>
            <person name="Goeker M."/>
        </authorList>
    </citation>
    <scope>NUCLEOTIDE SEQUENCE [LARGE SCALE GENOMIC DNA]</scope>
    <source>
        <strain evidence="2 3">DSM 23522</strain>
    </source>
</reference>